<evidence type="ECO:0000313" key="1">
    <source>
        <dbReference type="EMBL" id="KAK3584703.1"/>
    </source>
</evidence>
<reference evidence="1" key="3">
    <citation type="submission" date="2023-05" db="EMBL/GenBank/DDBJ databases">
        <authorList>
            <person name="Smith C.H."/>
        </authorList>
    </citation>
    <scope>NUCLEOTIDE SEQUENCE</scope>
    <source>
        <strain evidence="1">CHS0354</strain>
        <tissue evidence="1">Mantle</tissue>
    </source>
</reference>
<dbReference type="EMBL" id="JAEAOA010001313">
    <property type="protein sequence ID" value="KAK3584703.1"/>
    <property type="molecule type" value="Genomic_DNA"/>
</dbReference>
<sequence length="84" mass="9596">MTELRQAAVLSEKSITTTDTTDFSTLNTFLDGLKQCKDDVNVANYNQTKTVIQALKHIDRLASQIRNFALKIQTVYRAIQYEIK</sequence>
<dbReference type="AlphaFoldDB" id="A0AAE0S3U7"/>
<proteinExistence type="predicted"/>
<dbReference type="Proteomes" id="UP001195483">
    <property type="component" value="Unassembled WGS sequence"/>
</dbReference>
<accession>A0AAE0S3U7</accession>
<organism evidence="1 2">
    <name type="scientific">Potamilus streckersoni</name>
    <dbReference type="NCBI Taxonomy" id="2493646"/>
    <lineage>
        <taxon>Eukaryota</taxon>
        <taxon>Metazoa</taxon>
        <taxon>Spiralia</taxon>
        <taxon>Lophotrochozoa</taxon>
        <taxon>Mollusca</taxon>
        <taxon>Bivalvia</taxon>
        <taxon>Autobranchia</taxon>
        <taxon>Heteroconchia</taxon>
        <taxon>Palaeoheterodonta</taxon>
        <taxon>Unionida</taxon>
        <taxon>Unionoidea</taxon>
        <taxon>Unionidae</taxon>
        <taxon>Ambleminae</taxon>
        <taxon>Lampsilini</taxon>
        <taxon>Potamilus</taxon>
    </lineage>
</organism>
<evidence type="ECO:0000313" key="2">
    <source>
        <dbReference type="Proteomes" id="UP001195483"/>
    </source>
</evidence>
<gene>
    <name evidence="1" type="ORF">CHS0354_021376</name>
</gene>
<keyword evidence="2" id="KW-1185">Reference proteome</keyword>
<protein>
    <submittedName>
        <fullName evidence="1">Uncharacterized protein</fullName>
    </submittedName>
</protein>
<reference evidence="1" key="2">
    <citation type="journal article" date="2021" name="Genome Biol. Evol.">
        <title>Developing a high-quality reference genome for a parasitic bivalve with doubly uniparental inheritance (Bivalvia: Unionida).</title>
        <authorList>
            <person name="Smith C.H."/>
        </authorList>
    </citation>
    <scope>NUCLEOTIDE SEQUENCE</scope>
    <source>
        <strain evidence="1">CHS0354</strain>
        <tissue evidence="1">Mantle</tissue>
    </source>
</reference>
<comment type="caution">
    <text evidence="1">The sequence shown here is derived from an EMBL/GenBank/DDBJ whole genome shotgun (WGS) entry which is preliminary data.</text>
</comment>
<reference evidence="1" key="1">
    <citation type="journal article" date="2021" name="Genome Biol. Evol.">
        <title>A High-Quality Reference Genome for a Parasitic Bivalve with Doubly Uniparental Inheritance (Bivalvia: Unionida).</title>
        <authorList>
            <person name="Smith C.H."/>
        </authorList>
    </citation>
    <scope>NUCLEOTIDE SEQUENCE</scope>
    <source>
        <strain evidence="1">CHS0354</strain>
    </source>
</reference>
<name>A0AAE0S3U7_9BIVA</name>